<dbReference type="RefSeq" id="WP_133514162.1">
    <property type="nucleotide sequence ID" value="NZ_SNWX01000004.1"/>
</dbReference>
<dbReference type="Pfam" id="PF13377">
    <property type="entry name" value="Peripla_BP_3"/>
    <property type="match status" value="1"/>
</dbReference>
<evidence type="ECO:0000256" key="1">
    <source>
        <dbReference type="ARBA" id="ARBA00023015"/>
    </source>
</evidence>
<keyword evidence="1" id="KW-0805">Transcription regulation</keyword>
<dbReference type="InterPro" id="IPR000524">
    <property type="entry name" value="Tscrpt_reg_HTH_GntR"/>
</dbReference>
<dbReference type="InterPro" id="IPR036388">
    <property type="entry name" value="WH-like_DNA-bd_sf"/>
</dbReference>
<evidence type="ECO:0000256" key="3">
    <source>
        <dbReference type="ARBA" id="ARBA00023163"/>
    </source>
</evidence>
<protein>
    <submittedName>
        <fullName evidence="5">GntR family transcriptional regulator</fullName>
    </submittedName>
</protein>
<dbReference type="AlphaFoldDB" id="A0A4R6LYT5"/>
<organism evidence="5 6">
    <name type="scientific">Halanaerobium saccharolyticum</name>
    <dbReference type="NCBI Taxonomy" id="43595"/>
    <lineage>
        <taxon>Bacteria</taxon>
        <taxon>Bacillati</taxon>
        <taxon>Bacillota</taxon>
        <taxon>Clostridia</taxon>
        <taxon>Halanaerobiales</taxon>
        <taxon>Halanaerobiaceae</taxon>
        <taxon>Halanaerobium</taxon>
    </lineage>
</organism>
<evidence type="ECO:0000313" key="6">
    <source>
        <dbReference type="Proteomes" id="UP000295064"/>
    </source>
</evidence>
<dbReference type="SMART" id="SM00345">
    <property type="entry name" value="HTH_GNTR"/>
    <property type="match status" value="1"/>
</dbReference>
<evidence type="ECO:0000313" key="5">
    <source>
        <dbReference type="EMBL" id="TDO94041.1"/>
    </source>
</evidence>
<proteinExistence type="predicted"/>
<dbReference type="Pfam" id="PF00392">
    <property type="entry name" value="GntR"/>
    <property type="match status" value="1"/>
</dbReference>
<evidence type="ECO:0000256" key="2">
    <source>
        <dbReference type="ARBA" id="ARBA00023125"/>
    </source>
</evidence>
<dbReference type="Gene3D" id="1.10.10.10">
    <property type="entry name" value="Winged helix-like DNA-binding domain superfamily/Winged helix DNA-binding domain"/>
    <property type="match status" value="1"/>
</dbReference>
<dbReference type="GO" id="GO:0000976">
    <property type="term" value="F:transcription cis-regulatory region binding"/>
    <property type="evidence" value="ECO:0007669"/>
    <property type="project" value="TreeGrafter"/>
</dbReference>
<dbReference type="CDD" id="cd06267">
    <property type="entry name" value="PBP1_LacI_sugar_binding-like"/>
    <property type="match status" value="1"/>
</dbReference>
<feature type="domain" description="HTH gntR-type" evidence="4">
    <location>
        <begin position="4"/>
        <end position="72"/>
    </location>
</feature>
<comment type="caution">
    <text evidence="5">The sequence shown here is derived from an EMBL/GenBank/DDBJ whole genome shotgun (WGS) entry which is preliminary data.</text>
</comment>
<dbReference type="InterPro" id="IPR028082">
    <property type="entry name" value="Peripla_BP_I"/>
</dbReference>
<dbReference type="PANTHER" id="PTHR30146:SF109">
    <property type="entry name" value="HTH-TYPE TRANSCRIPTIONAL REGULATOR GALS"/>
    <property type="match status" value="1"/>
</dbReference>
<keyword evidence="2" id="KW-0238">DNA-binding</keyword>
<dbReference type="SUPFAM" id="SSF46785">
    <property type="entry name" value="Winged helix' DNA-binding domain"/>
    <property type="match status" value="1"/>
</dbReference>
<name>A0A4R6LYT5_9FIRM</name>
<dbReference type="InterPro" id="IPR036390">
    <property type="entry name" value="WH_DNA-bd_sf"/>
</dbReference>
<accession>A0A4R6LYT5</accession>
<evidence type="ECO:0000259" key="4">
    <source>
        <dbReference type="PROSITE" id="PS50949"/>
    </source>
</evidence>
<dbReference type="Gene3D" id="3.40.50.2300">
    <property type="match status" value="2"/>
</dbReference>
<keyword evidence="3" id="KW-0804">Transcription</keyword>
<dbReference type="Proteomes" id="UP000295064">
    <property type="component" value="Unassembled WGS sequence"/>
</dbReference>
<dbReference type="CDD" id="cd07377">
    <property type="entry name" value="WHTH_GntR"/>
    <property type="match status" value="1"/>
</dbReference>
<dbReference type="OrthoDB" id="1776574at2"/>
<sequence length="366" mass="41190">MAKNYSYLDVKEDLKKRIETDKYKKEEKIPSERKLSEEFMVSRNTVRKAIEELVLENYLVKEPGRGTFVSSEINSNSAKTKTGNIFFLRCFHNRLKNGNNASKIGDDIFYPQVVAGIDMIAAKNDYHCIFKYIYEDDIDQKLISEIKEKADGIICGELHSTKMLETITSINLPVVLISSSVINDQVDVVEIDNFTGAFNLTSHLIDLGHHNFALIGGSATSQPSKERKNGFFEALQQNQIEFDQKHAVTNGWDFEDGYQAALEILDFEQRPTAVFAASDLLAIGAISGFKDQGLAVPDDISVVGFDDIDMANQIKPALTTMRVRKVEIGKEAAKLLFNKFKGNERSYPVKITVPTRLMIRDSVKQL</sequence>
<dbReference type="PRINTS" id="PR00035">
    <property type="entry name" value="HTHGNTR"/>
</dbReference>
<dbReference type="PANTHER" id="PTHR30146">
    <property type="entry name" value="LACI-RELATED TRANSCRIPTIONAL REPRESSOR"/>
    <property type="match status" value="1"/>
</dbReference>
<dbReference type="EMBL" id="SNWX01000004">
    <property type="protein sequence ID" value="TDO94041.1"/>
    <property type="molecule type" value="Genomic_DNA"/>
</dbReference>
<dbReference type="GO" id="GO:0003700">
    <property type="term" value="F:DNA-binding transcription factor activity"/>
    <property type="evidence" value="ECO:0007669"/>
    <property type="project" value="InterPro"/>
</dbReference>
<dbReference type="InterPro" id="IPR046335">
    <property type="entry name" value="LacI/GalR-like_sensor"/>
</dbReference>
<gene>
    <name evidence="5" type="ORF">DFR79_1046</name>
</gene>
<dbReference type="PROSITE" id="PS50949">
    <property type="entry name" value="HTH_GNTR"/>
    <property type="match status" value="1"/>
</dbReference>
<dbReference type="SUPFAM" id="SSF53822">
    <property type="entry name" value="Periplasmic binding protein-like I"/>
    <property type="match status" value="1"/>
</dbReference>
<reference evidence="5 6" key="1">
    <citation type="submission" date="2019-03" db="EMBL/GenBank/DDBJ databases">
        <title>Subsurface microbial communities from deep shales in Ohio and West Virginia, USA.</title>
        <authorList>
            <person name="Wrighton K."/>
        </authorList>
    </citation>
    <scope>NUCLEOTIDE SEQUENCE [LARGE SCALE GENOMIC DNA]</scope>
    <source>
        <strain evidence="5 6">MA284_T2</strain>
    </source>
</reference>